<evidence type="ECO:0000256" key="5">
    <source>
        <dbReference type="SAM" id="MobiDB-lite"/>
    </source>
</evidence>
<dbReference type="PANTHER" id="PTHR28242">
    <property type="entry name" value="PHOSPHORELAY INTERMEDIATE PROTEIN YPD1"/>
    <property type="match status" value="1"/>
</dbReference>
<dbReference type="CDD" id="cd00143">
    <property type="entry name" value="PP2Cc"/>
    <property type="match status" value="1"/>
</dbReference>
<dbReference type="Gene3D" id="3.60.40.10">
    <property type="entry name" value="PPM-type phosphatase domain"/>
    <property type="match status" value="1"/>
</dbReference>
<keyword evidence="1 4" id="KW-0932">Cytokinin signaling pathway</keyword>
<keyword evidence="9" id="KW-1185">Reference proteome</keyword>
<dbReference type="EMBL" id="JANJYJ010000004">
    <property type="protein sequence ID" value="KAK3219970.1"/>
    <property type="molecule type" value="Genomic_DNA"/>
</dbReference>
<keyword evidence="2 4" id="KW-0902">Two-component regulatory system</keyword>
<comment type="function">
    <text evidence="4">Functions as a two-component phosphorelay mediators between cytokinin sensor histidine kinases and response regulators (B-type ARRs). Plays an important role in propagating cytokinin signal transduction.</text>
</comment>
<evidence type="ECO:0000256" key="3">
    <source>
        <dbReference type="PROSITE-ProRule" id="PRU00110"/>
    </source>
</evidence>
<organism evidence="8 9">
    <name type="scientific">Dipteronia sinensis</name>
    <dbReference type="NCBI Taxonomy" id="43782"/>
    <lineage>
        <taxon>Eukaryota</taxon>
        <taxon>Viridiplantae</taxon>
        <taxon>Streptophyta</taxon>
        <taxon>Embryophyta</taxon>
        <taxon>Tracheophyta</taxon>
        <taxon>Spermatophyta</taxon>
        <taxon>Magnoliopsida</taxon>
        <taxon>eudicotyledons</taxon>
        <taxon>Gunneridae</taxon>
        <taxon>Pentapetalae</taxon>
        <taxon>rosids</taxon>
        <taxon>malvids</taxon>
        <taxon>Sapindales</taxon>
        <taxon>Sapindaceae</taxon>
        <taxon>Hippocastanoideae</taxon>
        <taxon>Acereae</taxon>
        <taxon>Dipteronia</taxon>
    </lineage>
</organism>
<dbReference type="AlphaFoldDB" id="A0AAE0EB31"/>
<dbReference type="PANTHER" id="PTHR28242:SF43">
    <property type="entry name" value="HISTIDINE-CONTAINING PHOSPHOTRANSFER PROTEIN 4"/>
    <property type="match status" value="1"/>
</dbReference>
<keyword evidence="3" id="KW-0597">Phosphoprotein</keyword>
<feature type="region of interest" description="Disordered" evidence="5">
    <location>
        <begin position="1"/>
        <end position="23"/>
    </location>
</feature>
<feature type="domain" description="HPt" evidence="6">
    <location>
        <begin position="277"/>
        <end position="372"/>
    </location>
</feature>
<evidence type="ECO:0000259" key="6">
    <source>
        <dbReference type="PROSITE" id="PS50894"/>
    </source>
</evidence>
<protein>
    <recommendedName>
        <fullName evidence="4">Histidine-containing phosphotransfer protein</fullName>
    </recommendedName>
</protein>
<dbReference type="SUPFAM" id="SSF81606">
    <property type="entry name" value="PP2C-like"/>
    <property type="match status" value="1"/>
</dbReference>
<evidence type="ECO:0000259" key="7">
    <source>
        <dbReference type="PROSITE" id="PS51746"/>
    </source>
</evidence>
<feature type="domain" description="PPM-type phosphatase" evidence="7">
    <location>
        <begin position="1"/>
        <end position="226"/>
    </location>
</feature>
<sequence>MKRGSKGMSESSSQSLFENTQKPESFQIRRRRCDSVKFRLYKVRGIGMALWRAILGSKLSSETANIYEFHVLKEKLQASSHCANELHIKLAEEWGKDVGIDDWRRRWEIIAANCGDSRVVLCRGKQAIPLTVDHKLNRQDEVARITDEGGIVVEWGFCLRVEGVLSMTRAIGDHSLKPYIIPVPEITFTRRVQRTNFWFWDGIKLAPPLQCEWKKRNQCSVCDLDGLGGVAVMDDDQLVWSSTPLFGGDLRRAPPRGFQGYLDEQFIQLEELQDDANPNFVEEVVTLYYRDSARLVTSIEQALDKSPLDFNKLDSYMHQFKGSSSSIGAKKVKAESTQFREYCRAGNGEGCLRTFQQLKKEYTTLKKKLEAYFQLARQAGPNEIACRPK</sequence>
<dbReference type="InterPro" id="IPR045871">
    <property type="entry name" value="AHP1-5/YPD1"/>
</dbReference>
<dbReference type="InterPro" id="IPR036641">
    <property type="entry name" value="HPT_dom_sf"/>
</dbReference>
<dbReference type="Pfam" id="PF00481">
    <property type="entry name" value="PP2C"/>
    <property type="match status" value="1"/>
</dbReference>
<name>A0AAE0EB31_9ROSI</name>
<dbReference type="GO" id="GO:0009927">
    <property type="term" value="F:histidine phosphotransfer kinase activity"/>
    <property type="evidence" value="ECO:0007669"/>
    <property type="project" value="UniProtKB-UniRule"/>
</dbReference>
<evidence type="ECO:0000313" key="8">
    <source>
        <dbReference type="EMBL" id="KAK3219970.1"/>
    </source>
</evidence>
<dbReference type="InterPro" id="IPR001932">
    <property type="entry name" value="PPM-type_phosphatase-like_dom"/>
</dbReference>
<dbReference type="Pfam" id="PF01627">
    <property type="entry name" value="Hpt"/>
    <property type="match status" value="1"/>
</dbReference>
<dbReference type="InterPro" id="IPR036457">
    <property type="entry name" value="PPM-type-like_dom_sf"/>
</dbReference>
<evidence type="ECO:0000256" key="4">
    <source>
        <dbReference type="RuleBase" id="RU369004"/>
    </source>
</evidence>
<dbReference type="Gene3D" id="1.20.120.160">
    <property type="entry name" value="HPT domain"/>
    <property type="match status" value="1"/>
</dbReference>
<dbReference type="GO" id="GO:0005829">
    <property type="term" value="C:cytosol"/>
    <property type="evidence" value="ECO:0007669"/>
    <property type="project" value="UniProtKB-SubCell"/>
</dbReference>
<dbReference type="PROSITE" id="PS51746">
    <property type="entry name" value="PPM_2"/>
    <property type="match status" value="1"/>
</dbReference>
<comment type="caution">
    <text evidence="8">The sequence shown here is derived from an EMBL/GenBank/DDBJ whole genome shotgun (WGS) entry which is preliminary data.</text>
</comment>
<evidence type="ECO:0000256" key="2">
    <source>
        <dbReference type="ARBA" id="ARBA00023012"/>
    </source>
</evidence>
<feature type="compositionally biased region" description="Low complexity" evidence="5">
    <location>
        <begin position="1"/>
        <end position="15"/>
    </location>
</feature>
<dbReference type="FunFam" id="1.20.120.160:FF:000005">
    <property type="entry name" value="Histidine-containing phosphotransfer protein 4"/>
    <property type="match status" value="1"/>
</dbReference>
<dbReference type="GO" id="GO:0000160">
    <property type="term" value="P:phosphorelay signal transduction system"/>
    <property type="evidence" value="ECO:0007669"/>
    <property type="project" value="UniProtKB-UniRule"/>
</dbReference>
<comment type="domain">
    <text evidence="4">Histidine-containing phosphotransfer domain (HPt) contains an active histidine that mediates the phosphotransfer.</text>
</comment>
<dbReference type="GO" id="GO:0009736">
    <property type="term" value="P:cytokinin-activated signaling pathway"/>
    <property type="evidence" value="ECO:0007669"/>
    <property type="project" value="UniProtKB-KW"/>
</dbReference>
<dbReference type="SUPFAM" id="SSF47226">
    <property type="entry name" value="Histidine-containing phosphotransfer domain, HPT domain"/>
    <property type="match status" value="1"/>
</dbReference>
<reference evidence="8" key="1">
    <citation type="journal article" date="2023" name="Plant J.">
        <title>Genome sequences and population genomics provide insights into the demographic history, inbreeding, and mutation load of two 'living fossil' tree species of Dipteronia.</title>
        <authorList>
            <person name="Feng Y."/>
            <person name="Comes H.P."/>
            <person name="Chen J."/>
            <person name="Zhu S."/>
            <person name="Lu R."/>
            <person name="Zhang X."/>
            <person name="Li P."/>
            <person name="Qiu J."/>
            <person name="Olsen K.M."/>
            <person name="Qiu Y."/>
        </authorList>
    </citation>
    <scope>NUCLEOTIDE SEQUENCE</scope>
    <source>
        <strain evidence="8">NBL</strain>
    </source>
</reference>
<gene>
    <name evidence="8" type="ORF">Dsin_013940</name>
</gene>
<dbReference type="GO" id="GO:0005634">
    <property type="term" value="C:nucleus"/>
    <property type="evidence" value="ECO:0007669"/>
    <property type="project" value="UniProtKB-SubCell"/>
</dbReference>
<evidence type="ECO:0000313" key="9">
    <source>
        <dbReference type="Proteomes" id="UP001281410"/>
    </source>
</evidence>
<proteinExistence type="predicted"/>
<dbReference type="Proteomes" id="UP001281410">
    <property type="component" value="Unassembled WGS sequence"/>
</dbReference>
<evidence type="ECO:0000256" key="1">
    <source>
        <dbReference type="ARBA" id="ARBA00022864"/>
    </source>
</evidence>
<accession>A0AAE0EB31</accession>
<dbReference type="PROSITE" id="PS50894">
    <property type="entry name" value="HPT"/>
    <property type="match status" value="1"/>
</dbReference>
<dbReference type="GO" id="GO:0043424">
    <property type="term" value="F:protein histidine kinase binding"/>
    <property type="evidence" value="ECO:0007669"/>
    <property type="project" value="UniProtKB-UniRule"/>
</dbReference>
<dbReference type="SMART" id="SM00332">
    <property type="entry name" value="PP2Cc"/>
    <property type="match status" value="1"/>
</dbReference>
<dbReference type="InterPro" id="IPR008207">
    <property type="entry name" value="Sig_transdc_His_kin_Hpt_dom"/>
</dbReference>
<feature type="modified residue" description="Phosphohistidine" evidence="3">
    <location>
        <position position="318"/>
    </location>
</feature>
<comment type="subcellular location">
    <subcellularLocation>
        <location evidence="4">Cytoplasm</location>
        <location evidence="4">Cytosol</location>
    </subcellularLocation>
    <subcellularLocation>
        <location evidence="4">Nucleus</location>
    </subcellularLocation>
</comment>